<dbReference type="Proteomes" id="UP000241238">
    <property type="component" value="Chromosome"/>
</dbReference>
<name>A0ABN5JEE3_FUSVA</name>
<evidence type="ECO:0000313" key="1">
    <source>
        <dbReference type="EMBL" id="AVQ30280.1"/>
    </source>
</evidence>
<dbReference type="GeneID" id="77466980"/>
<dbReference type="EMBL" id="CP028103">
    <property type="protein sequence ID" value="AVQ30280.1"/>
    <property type="molecule type" value="Genomic_DNA"/>
</dbReference>
<protein>
    <recommendedName>
        <fullName evidence="3">DUF4015 domain-containing protein</fullName>
    </recommendedName>
</protein>
<gene>
    <name evidence="1" type="ORF">C4N18_03180</name>
</gene>
<evidence type="ECO:0008006" key="3">
    <source>
        <dbReference type="Google" id="ProtNLM"/>
    </source>
</evidence>
<dbReference type="Gene3D" id="3.20.20.80">
    <property type="entry name" value="Glycosidases"/>
    <property type="match status" value="1"/>
</dbReference>
<proteinExistence type="predicted"/>
<dbReference type="RefSeq" id="WP_005949033.1">
    <property type="nucleotide sequence ID" value="NZ_CP028103.1"/>
</dbReference>
<keyword evidence="2" id="KW-1185">Reference proteome</keyword>
<organism evidence="1 2">
    <name type="scientific">Fusobacterium varium ATCC 27725</name>
    <dbReference type="NCBI Taxonomy" id="469618"/>
    <lineage>
        <taxon>Bacteria</taxon>
        <taxon>Fusobacteriati</taxon>
        <taxon>Fusobacteriota</taxon>
        <taxon>Fusobacteriia</taxon>
        <taxon>Fusobacteriales</taxon>
        <taxon>Fusobacteriaceae</taxon>
        <taxon>Fusobacterium</taxon>
    </lineage>
</organism>
<accession>A0ABN5JEE3</accession>
<reference evidence="2" key="1">
    <citation type="journal article" date="2018" name="MSphere">
        <title>Fusobacterium Genomics Using MinION and Illumina Sequencing Enables Genome Completion and Correction.</title>
        <authorList>
            <person name="Todd S.M."/>
            <person name="Settlage R.E."/>
            <person name="Lahmers K.K."/>
            <person name="Slade D.J."/>
        </authorList>
    </citation>
    <scope>NUCLEOTIDE SEQUENCE [LARGE SCALE GENOMIC DNA]</scope>
    <source>
        <strain evidence="2">ATCC 27725</strain>
    </source>
</reference>
<sequence length="384" mass="45674">MKKYLQVFSGGFSNLEVDIEKLKEKLLKIMKIKKIDGIIIGWNENKELYRELKDFLRPYKTKLYFWFPVFSELSYYKKFNKVLDYKEEEIENFSFQEGENFEFYCPNTIENMQNIEKIFDEKFSDYEIDGVFLDKIRYPAFSNGGKAVFSCFCPACIKKMKEKGIDVEKLKIYIEESFGKLGNNPLEIEKYENFRYKFKNKEMDQYFQFKNDSITEKVNELIDFFKGKGLEVGLDTYASDISYLFGQDIIRLSQKADFIKPMYYRRTYAPAGIPFEIQTFEEMYNKEAGEFLLNIIGEKDLKNNIGKEQMKEEVKYLSENLENIFLGIDFNKKENIALSDKEYIKEVFDILEEGNSKGIVLSWDLMSIPEEHLKIFLEREEKCD</sequence>
<evidence type="ECO:0000313" key="2">
    <source>
        <dbReference type="Proteomes" id="UP000241238"/>
    </source>
</evidence>